<dbReference type="InterPro" id="IPR016181">
    <property type="entry name" value="Acyl_CoA_acyltransferase"/>
</dbReference>
<evidence type="ECO:0000256" key="1">
    <source>
        <dbReference type="ARBA" id="ARBA00022679"/>
    </source>
</evidence>
<dbReference type="CDD" id="cd04301">
    <property type="entry name" value="NAT_SF"/>
    <property type="match status" value="1"/>
</dbReference>
<keyword evidence="1" id="KW-0808">Transferase</keyword>
<dbReference type="Gene3D" id="3.40.630.30">
    <property type="match status" value="1"/>
</dbReference>
<gene>
    <name evidence="4" type="ORF">HJ583_006590</name>
</gene>
<evidence type="ECO:0000313" key="5">
    <source>
        <dbReference type="Proteomes" id="UP000778523"/>
    </source>
</evidence>
<reference evidence="4 5" key="1">
    <citation type="submission" date="2020-06" db="EMBL/GenBank/DDBJ databases">
        <title>Draft genome of Uliginosibacterium sp. IMCC34675.</title>
        <authorList>
            <person name="Song J."/>
        </authorList>
    </citation>
    <scope>NUCLEOTIDE SEQUENCE [LARGE SCALE GENOMIC DNA]</scope>
    <source>
        <strain evidence="4 5">IMCC34675</strain>
    </source>
</reference>
<dbReference type="RefSeq" id="WP_170021146.1">
    <property type="nucleotide sequence ID" value="NZ_JABCSC020000001.1"/>
</dbReference>
<dbReference type="Proteomes" id="UP000778523">
    <property type="component" value="Unassembled WGS sequence"/>
</dbReference>
<dbReference type="InterPro" id="IPR000182">
    <property type="entry name" value="GNAT_dom"/>
</dbReference>
<dbReference type="InterPro" id="IPR050832">
    <property type="entry name" value="Bact_Acetyltransf"/>
</dbReference>
<dbReference type="PANTHER" id="PTHR43877:SF2">
    <property type="entry name" value="AMINOALKYLPHOSPHONATE N-ACETYLTRANSFERASE-RELATED"/>
    <property type="match status" value="1"/>
</dbReference>
<organism evidence="4 5">
    <name type="scientific">Uliginosibacterium aquaticum</name>
    <dbReference type="NCBI Taxonomy" id="2731212"/>
    <lineage>
        <taxon>Bacteria</taxon>
        <taxon>Pseudomonadati</taxon>
        <taxon>Pseudomonadota</taxon>
        <taxon>Betaproteobacteria</taxon>
        <taxon>Rhodocyclales</taxon>
        <taxon>Zoogloeaceae</taxon>
        <taxon>Uliginosibacterium</taxon>
    </lineage>
</organism>
<accession>A0ABX2IJ82</accession>
<dbReference type="Pfam" id="PF00583">
    <property type="entry name" value="Acetyltransf_1"/>
    <property type="match status" value="1"/>
</dbReference>
<protein>
    <submittedName>
        <fullName evidence="4">GNAT family N-acetyltransferase</fullName>
    </submittedName>
</protein>
<dbReference type="SUPFAM" id="SSF55729">
    <property type="entry name" value="Acyl-CoA N-acyltransferases (Nat)"/>
    <property type="match status" value="1"/>
</dbReference>
<keyword evidence="5" id="KW-1185">Reference proteome</keyword>
<proteinExistence type="predicted"/>
<comment type="caution">
    <text evidence="4">The sequence shown here is derived from an EMBL/GenBank/DDBJ whole genome shotgun (WGS) entry which is preliminary data.</text>
</comment>
<evidence type="ECO:0000313" key="4">
    <source>
        <dbReference type="EMBL" id="NSL54684.1"/>
    </source>
</evidence>
<sequence>MTKVVIRRAEGADAPSIHSLYKELVDNPEVSVSQERVATVSKDPRTVLLIAEVEGSAVGTALVSLCSDVMFQNQPFAVVENIIVTGPCRGFGVGASLMREIERYCLEGNCSKIMLLSSLERTDAHHFFEKTGFAGAVKKGFVKYRRQFEHG</sequence>
<evidence type="ECO:0000256" key="2">
    <source>
        <dbReference type="ARBA" id="ARBA00023315"/>
    </source>
</evidence>
<dbReference type="PANTHER" id="PTHR43877">
    <property type="entry name" value="AMINOALKYLPHOSPHONATE N-ACETYLTRANSFERASE-RELATED-RELATED"/>
    <property type="match status" value="1"/>
</dbReference>
<keyword evidence="2" id="KW-0012">Acyltransferase</keyword>
<dbReference type="PROSITE" id="PS51186">
    <property type="entry name" value="GNAT"/>
    <property type="match status" value="1"/>
</dbReference>
<name>A0ABX2IJ82_9RHOO</name>
<evidence type="ECO:0000259" key="3">
    <source>
        <dbReference type="PROSITE" id="PS51186"/>
    </source>
</evidence>
<feature type="domain" description="N-acetyltransferase" evidence="3">
    <location>
        <begin position="4"/>
        <end position="151"/>
    </location>
</feature>
<dbReference type="EMBL" id="JABCSC020000001">
    <property type="protein sequence ID" value="NSL54684.1"/>
    <property type="molecule type" value="Genomic_DNA"/>
</dbReference>